<name>A0A6A6QNI1_9PEZI</name>
<feature type="region of interest" description="Disordered" evidence="5">
    <location>
        <begin position="605"/>
        <end position="655"/>
    </location>
</feature>
<feature type="compositionally biased region" description="Basic and acidic residues" evidence="5">
    <location>
        <begin position="605"/>
        <end position="615"/>
    </location>
</feature>
<feature type="region of interest" description="Disordered" evidence="5">
    <location>
        <begin position="1"/>
        <end position="44"/>
    </location>
</feature>
<dbReference type="GO" id="GO:0003847">
    <property type="term" value="F:1-alkyl-2-acetylglycerophosphocholine esterase activity"/>
    <property type="evidence" value="ECO:0007669"/>
    <property type="project" value="UniProtKB-EC"/>
</dbReference>
<dbReference type="OrthoDB" id="2363873at2759"/>
<dbReference type="EC" id="3.1.1.47" evidence="1"/>
<accession>A0A6A6QNI1</accession>
<proteinExistence type="predicted"/>
<evidence type="ECO:0000313" key="7">
    <source>
        <dbReference type="Proteomes" id="UP000799750"/>
    </source>
</evidence>
<feature type="compositionally biased region" description="Basic and acidic residues" evidence="5">
    <location>
        <begin position="7"/>
        <end position="17"/>
    </location>
</feature>
<gene>
    <name evidence="6" type="ORF">BU16DRAFT_583049</name>
</gene>
<feature type="region of interest" description="Disordered" evidence="5">
    <location>
        <begin position="157"/>
        <end position="194"/>
    </location>
</feature>
<evidence type="ECO:0000256" key="2">
    <source>
        <dbReference type="ARBA" id="ARBA00022801"/>
    </source>
</evidence>
<reference evidence="6" key="1">
    <citation type="journal article" date="2020" name="Stud. Mycol.">
        <title>101 Dothideomycetes genomes: a test case for predicting lifestyles and emergence of pathogens.</title>
        <authorList>
            <person name="Haridas S."/>
            <person name="Albert R."/>
            <person name="Binder M."/>
            <person name="Bloem J."/>
            <person name="Labutti K."/>
            <person name="Salamov A."/>
            <person name="Andreopoulos B."/>
            <person name="Baker S."/>
            <person name="Barry K."/>
            <person name="Bills G."/>
            <person name="Bluhm B."/>
            <person name="Cannon C."/>
            <person name="Castanera R."/>
            <person name="Culley D."/>
            <person name="Daum C."/>
            <person name="Ezra D."/>
            <person name="Gonzalez J."/>
            <person name="Henrissat B."/>
            <person name="Kuo A."/>
            <person name="Liang C."/>
            <person name="Lipzen A."/>
            <person name="Lutzoni F."/>
            <person name="Magnuson J."/>
            <person name="Mondo S."/>
            <person name="Nolan M."/>
            <person name="Ohm R."/>
            <person name="Pangilinan J."/>
            <person name="Park H.-J."/>
            <person name="Ramirez L."/>
            <person name="Alfaro M."/>
            <person name="Sun H."/>
            <person name="Tritt A."/>
            <person name="Yoshinaga Y."/>
            <person name="Zwiers L.-H."/>
            <person name="Turgeon B."/>
            <person name="Goodwin S."/>
            <person name="Spatafora J."/>
            <person name="Crous P."/>
            <person name="Grigoriev I."/>
        </authorList>
    </citation>
    <scope>NUCLEOTIDE SEQUENCE</scope>
    <source>
        <strain evidence="6">CBS 269.34</strain>
    </source>
</reference>
<dbReference type="SUPFAM" id="SSF53474">
    <property type="entry name" value="alpha/beta-Hydrolases"/>
    <property type="match status" value="2"/>
</dbReference>
<dbReference type="Pfam" id="PF03403">
    <property type="entry name" value="PAF-AH_p_II"/>
    <property type="match status" value="1"/>
</dbReference>
<keyword evidence="4" id="KW-0443">Lipid metabolism</keyword>
<evidence type="ECO:0000256" key="3">
    <source>
        <dbReference type="ARBA" id="ARBA00022963"/>
    </source>
</evidence>
<protein>
    <recommendedName>
        <fullName evidence="1">1-alkyl-2-acetylglycerophosphocholine esterase</fullName>
        <ecNumber evidence="1">3.1.1.47</ecNumber>
    </recommendedName>
</protein>
<dbReference type="PANTHER" id="PTHR10272:SF0">
    <property type="entry name" value="PLATELET-ACTIVATING FACTOR ACETYLHYDROLASE"/>
    <property type="match status" value="1"/>
</dbReference>
<keyword evidence="3" id="KW-0442">Lipid degradation</keyword>
<dbReference type="Proteomes" id="UP000799750">
    <property type="component" value="Unassembled WGS sequence"/>
</dbReference>
<evidence type="ECO:0000256" key="5">
    <source>
        <dbReference type="SAM" id="MobiDB-lite"/>
    </source>
</evidence>
<evidence type="ECO:0000313" key="6">
    <source>
        <dbReference type="EMBL" id="KAF2494058.1"/>
    </source>
</evidence>
<dbReference type="InterPro" id="IPR029058">
    <property type="entry name" value="AB_hydrolase_fold"/>
</dbReference>
<keyword evidence="7" id="KW-1185">Reference proteome</keyword>
<dbReference type="Gene3D" id="3.40.50.1820">
    <property type="entry name" value="alpha/beta hydrolase"/>
    <property type="match status" value="2"/>
</dbReference>
<dbReference type="PANTHER" id="PTHR10272">
    <property type="entry name" value="PLATELET-ACTIVATING FACTOR ACETYLHYDROLASE"/>
    <property type="match status" value="1"/>
</dbReference>
<evidence type="ECO:0000256" key="4">
    <source>
        <dbReference type="ARBA" id="ARBA00023098"/>
    </source>
</evidence>
<keyword evidence="2" id="KW-0378">Hydrolase</keyword>
<dbReference type="AlphaFoldDB" id="A0A6A6QNI1"/>
<dbReference type="GO" id="GO:0016042">
    <property type="term" value="P:lipid catabolic process"/>
    <property type="evidence" value="ECO:0007669"/>
    <property type="project" value="UniProtKB-KW"/>
</dbReference>
<feature type="compositionally biased region" description="Basic and acidic residues" evidence="5">
    <location>
        <begin position="179"/>
        <end position="192"/>
    </location>
</feature>
<organism evidence="6 7">
    <name type="scientific">Lophium mytilinum</name>
    <dbReference type="NCBI Taxonomy" id="390894"/>
    <lineage>
        <taxon>Eukaryota</taxon>
        <taxon>Fungi</taxon>
        <taxon>Dikarya</taxon>
        <taxon>Ascomycota</taxon>
        <taxon>Pezizomycotina</taxon>
        <taxon>Dothideomycetes</taxon>
        <taxon>Pleosporomycetidae</taxon>
        <taxon>Mytilinidiales</taxon>
        <taxon>Mytilinidiaceae</taxon>
        <taxon>Lophium</taxon>
    </lineage>
</organism>
<sequence length="655" mass="73547">MSIPDRITGKKSHESQHRPSSIPNAKKPKSRPPQSFRDKAGFLQSSLPKYSGPYSVGIMELEIPAQKPQTFSHIKRHGHHILRLETVLMTIYYPSAFGSGAGKDPSGNRKWSRQTWLPRPRIRTAQGYGKFAGLGDIAVPFFGATTMFTKIPAFRNSRPATHWPPPENFRSRHGPGKVKNREGPAPEGKEDEPTFPLMFFSHGLGGTRTMYSSLCGEVQQVPLHDCFRASDSVQFASYGFVVCAVEHRDGSGPRTFVNHAKEGKGSLDDLVQNENIDHCEKQKKKGYDQIDYVFPKGNRWDTSPLNEKGPDKELRDAQIELRLAELEEAYRILCQICNGEGEEVARKNLRRKGYVGSSSRGLEGVNWDAWKHRFHTERCTVAGHSFGAATTIEVLRHADRFKHVEQGIIYDIWGAAIHPPEDNQRHRIHTPLLGINSEAFVYWPSNFSAVSSLIKEARDHGSPAWLTTVRGTVHVSQSDFSILYPATCSFLLKATANPKRALDLNISASLEFLKAVMGEQGGGKAILERCMLDEGLLRTEVTDELPEERRPNDKWIAARLKIPHEFRTRLGAKLMRKGKRKMGKGGGEVGEEIWMHVRTEKEEFEKWREQRRNEQSTEEIGLGGGEKQEVALGGVGEGITDVEDTGDREEKVLRG</sequence>
<evidence type="ECO:0000256" key="1">
    <source>
        <dbReference type="ARBA" id="ARBA00013201"/>
    </source>
</evidence>
<dbReference type="EMBL" id="MU004191">
    <property type="protein sequence ID" value="KAF2494058.1"/>
    <property type="molecule type" value="Genomic_DNA"/>
</dbReference>